<dbReference type="Pfam" id="PF13584">
    <property type="entry name" value="BatD"/>
    <property type="match status" value="1"/>
</dbReference>
<comment type="caution">
    <text evidence="2">The sequence shown here is derived from an EMBL/GenBank/DDBJ whole genome shotgun (WGS) entry which is preliminary data.</text>
</comment>
<protein>
    <submittedName>
        <fullName evidence="2">BatD family protein</fullName>
    </submittedName>
</protein>
<feature type="transmembrane region" description="Helical" evidence="1">
    <location>
        <begin position="160"/>
        <end position="179"/>
    </location>
</feature>
<dbReference type="RefSeq" id="WP_219038542.1">
    <property type="nucleotide sequence ID" value="NZ_JAHWDF010000001.1"/>
</dbReference>
<dbReference type="Proteomes" id="UP000719267">
    <property type="component" value="Unassembled WGS sequence"/>
</dbReference>
<proteinExistence type="predicted"/>
<evidence type="ECO:0000256" key="1">
    <source>
        <dbReference type="SAM" id="Phobius"/>
    </source>
</evidence>
<keyword evidence="1" id="KW-1133">Transmembrane helix</keyword>
<evidence type="ECO:0000313" key="3">
    <source>
        <dbReference type="Proteomes" id="UP000719267"/>
    </source>
</evidence>
<gene>
    <name evidence="2" type="ORF">KW502_00375</name>
</gene>
<name>A0ABS6VYB1_9FLAO</name>
<dbReference type="InterPro" id="IPR025738">
    <property type="entry name" value="BatD"/>
</dbReference>
<accession>A0ABS6VYB1</accession>
<evidence type="ECO:0000313" key="2">
    <source>
        <dbReference type="EMBL" id="MBW2960251.1"/>
    </source>
</evidence>
<reference evidence="2 3" key="1">
    <citation type="submission" date="2021-07" db="EMBL/GenBank/DDBJ databases">
        <title>Mesonia aestuariivivens sp. nov., isolated from a tidal flat.</title>
        <authorList>
            <person name="Kim Y.-O."/>
            <person name="Yoon J.-H."/>
        </authorList>
    </citation>
    <scope>NUCLEOTIDE SEQUENCE [LARGE SCALE GENOMIC DNA]</scope>
    <source>
        <strain evidence="2 3">JHPTF-M18</strain>
    </source>
</reference>
<keyword evidence="1" id="KW-0472">Membrane</keyword>
<sequence>MKQLVKQISVGRVMLLAVLGLLFIQQTSAQEISSSIDTTQIKIGEQLHYQIQVKANKDLPVVFPEGQSFMPLEMVEVYRIDTTQLKDSPTWKLTREYVLTQWDSGSYTIPRQKVIINDQTFFTDSLKVEVATVVVDTTKQDVFPIKPTIEIKEPSVFPMWLLWVLLTIGVIAGLVFLILKLRKRKIERAKQIPPYERAIDTLKKLDESQVLERGEMKVYYSTLTLAVKRYIDEKIDERALESTTEELIVHLNELKANQSLLVDNKVINDLKDILRRADLIKFAGGGMDKLTAKADRKLIEEDINNIKDSIPEPTEEELQKDEAYLEGKKKKEKRTKIIAGVVGLVLVFIVANFVFFENKGFEYLKDLVIHDSAEELLEKDWIASEYGNPPVYIITPEVLVRKNNNSILAKDKATLTGELFTYGAIAKDLYINLNIFNTKPDSSLSIESQVDRLEALGAKNILSKEEKFTTADGSEGVKVFGDFSIKDPITKQEEKKSYVQLFFASEQGNNISIFISAEDKDEGFKEIINRIINSVEFNREN</sequence>
<feature type="transmembrane region" description="Helical" evidence="1">
    <location>
        <begin position="337"/>
        <end position="356"/>
    </location>
</feature>
<keyword evidence="1" id="KW-0812">Transmembrane</keyword>
<organism evidence="2 3">
    <name type="scientific">Mesonia aestuariivivens</name>
    <dbReference type="NCBI Taxonomy" id="2796128"/>
    <lineage>
        <taxon>Bacteria</taxon>
        <taxon>Pseudomonadati</taxon>
        <taxon>Bacteroidota</taxon>
        <taxon>Flavobacteriia</taxon>
        <taxon>Flavobacteriales</taxon>
        <taxon>Flavobacteriaceae</taxon>
        <taxon>Mesonia</taxon>
    </lineage>
</organism>
<dbReference type="EMBL" id="JAHWDF010000001">
    <property type="protein sequence ID" value="MBW2960251.1"/>
    <property type="molecule type" value="Genomic_DNA"/>
</dbReference>
<keyword evidence="3" id="KW-1185">Reference proteome</keyword>